<name>A0A2M8WL89_9RHOB</name>
<organism evidence="1 2">
    <name type="scientific">Yoonia maricola</name>
    <dbReference type="NCBI Taxonomy" id="420999"/>
    <lineage>
        <taxon>Bacteria</taxon>
        <taxon>Pseudomonadati</taxon>
        <taxon>Pseudomonadota</taxon>
        <taxon>Alphaproteobacteria</taxon>
        <taxon>Rhodobacterales</taxon>
        <taxon>Paracoccaceae</taxon>
        <taxon>Yoonia</taxon>
    </lineage>
</organism>
<accession>A0A2M8WL89</accession>
<reference evidence="1 2" key="1">
    <citation type="submission" date="2017-11" db="EMBL/GenBank/DDBJ databases">
        <title>Genomic Encyclopedia of Archaeal and Bacterial Type Strains, Phase II (KMG-II): From Individual Species to Whole Genera.</title>
        <authorList>
            <person name="Goeker M."/>
        </authorList>
    </citation>
    <scope>NUCLEOTIDE SEQUENCE [LARGE SCALE GENOMIC DNA]</scope>
    <source>
        <strain evidence="1 2">DSM 29128</strain>
    </source>
</reference>
<dbReference type="AlphaFoldDB" id="A0A2M8WL89"/>
<evidence type="ECO:0000313" key="1">
    <source>
        <dbReference type="EMBL" id="PJI91646.1"/>
    </source>
</evidence>
<dbReference type="Proteomes" id="UP000228531">
    <property type="component" value="Unassembled WGS sequence"/>
</dbReference>
<proteinExistence type="predicted"/>
<evidence type="ECO:0000313" key="2">
    <source>
        <dbReference type="Proteomes" id="UP000228531"/>
    </source>
</evidence>
<sequence length="223" mass="25165">MFWRKKSSISDDLKDWIYDGFDWTNKTFGHDWSASRQLITASRQFFTADAGDTPKIAQQIADDIAALIPVRRIPVEPLDMIDPEYRHTYQDLSSVGGTYEHDWENPLISYDPALMRQPVAFINTMTHELMHARLANYIDLMPGGEPVHELSTDLHCITHGFGLFAIEGPAQMGWSGYMTQESRAYALAVFLDQHDIAPETAVEKLNPRGAKALRRAIAEVAAN</sequence>
<dbReference type="OrthoDB" id="7844154at2"/>
<keyword evidence="2" id="KW-1185">Reference proteome</keyword>
<dbReference type="RefSeq" id="WP_100366551.1">
    <property type="nucleotide sequence ID" value="NZ_PGTY01000001.1"/>
</dbReference>
<dbReference type="EMBL" id="PGTY01000001">
    <property type="protein sequence ID" value="PJI91646.1"/>
    <property type="molecule type" value="Genomic_DNA"/>
</dbReference>
<gene>
    <name evidence="1" type="ORF">BC777_0478</name>
</gene>
<comment type="caution">
    <text evidence="1">The sequence shown here is derived from an EMBL/GenBank/DDBJ whole genome shotgun (WGS) entry which is preliminary data.</text>
</comment>
<protein>
    <submittedName>
        <fullName evidence="1">Uncharacterized protein</fullName>
    </submittedName>
</protein>